<accession>A0A930W2S2</accession>
<dbReference type="InterPro" id="IPR010021">
    <property type="entry name" value="PGPP1/Gep4"/>
</dbReference>
<sequence length="165" mass="18308">MSLIKATQYVSAVEYISIEDLVQQGIKLVLLDRDNTCVPRDTKMVPSEVSAWFEKAHAAGLTLCLISNNIHLNEVQHSAHELGIEGEGFACKPLPRALTAAMKRFSATKKQTVMVGDQIFTDVIAGNLAGVSTILVKPQSNEDLWYTKIIRHVERRILKNVTFTS</sequence>
<dbReference type="GO" id="GO:0008962">
    <property type="term" value="F:phosphatidylglycerophosphatase activity"/>
    <property type="evidence" value="ECO:0007669"/>
    <property type="project" value="InterPro"/>
</dbReference>
<reference evidence="1" key="1">
    <citation type="submission" date="2020-04" db="EMBL/GenBank/DDBJ databases">
        <title>Deep metagenomics examines the oral microbiome during advanced dental caries in children, revealing novel taxa and co-occurrences with host molecules.</title>
        <authorList>
            <person name="Baker J.L."/>
            <person name="Morton J.T."/>
            <person name="Dinis M."/>
            <person name="Alvarez R."/>
            <person name="Tran N.C."/>
            <person name="Knight R."/>
            <person name="Edlund A."/>
        </authorList>
    </citation>
    <scope>NUCLEOTIDE SEQUENCE</scope>
    <source>
        <strain evidence="1">JCVI_22A_bin.2</strain>
    </source>
</reference>
<organism evidence="1 2">
    <name type="scientific">Lancefieldella parvula</name>
    <dbReference type="NCBI Taxonomy" id="1382"/>
    <lineage>
        <taxon>Bacteria</taxon>
        <taxon>Bacillati</taxon>
        <taxon>Actinomycetota</taxon>
        <taxon>Coriobacteriia</taxon>
        <taxon>Coriobacteriales</taxon>
        <taxon>Atopobiaceae</taxon>
        <taxon>Lancefieldella</taxon>
    </lineage>
</organism>
<proteinExistence type="predicted"/>
<evidence type="ECO:0000313" key="1">
    <source>
        <dbReference type="EMBL" id="MBF4809423.1"/>
    </source>
</evidence>
<protein>
    <submittedName>
        <fullName evidence="1">YqeG family HAD IIIA-type phosphatase</fullName>
    </submittedName>
</protein>
<dbReference type="AlphaFoldDB" id="A0A930W2S2"/>
<dbReference type="InterPro" id="IPR036412">
    <property type="entry name" value="HAD-like_sf"/>
</dbReference>
<dbReference type="InterPro" id="IPR006549">
    <property type="entry name" value="HAD-SF_hydro_IIIA"/>
</dbReference>
<dbReference type="Gene3D" id="3.40.50.1000">
    <property type="entry name" value="HAD superfamily/HAD-like"/>
    <property type="match status" value="1"/>
</dbReference>
<comment type="caution">
    <text evidence="1">The sequence shown here is derived from an EMBL/GenBank/DDBJ whole genome shotgun (WGS) entry which is preliminary data.</text>
</comment>
<dbReference type="SUPFAM" id="SSF56784">
    <property type="entry name" value="HAD-like"/>
    <property type="match status" value="1"/>
</dbReference>
<dbReference type="Proteomes" id="UP000772566">
    <property type="component" value="Unassembled WGS sequence"/>
</dbReference>
<dbReference type="Pfam" id="PF13242">
    <property type="entry name" value="Hydrolase_like"/>
    <property type="match status" value="1"/>
</dbReference>
<gene>
    <name evidence="1" type="ORF">HXK23_04295</name>
</gene>
<dbReference type="NCBIfam" id="TIGR01668">
    <property type="entry name" value="YqeG_hyp_ppase"/>
    <property type="match status" value="1"/>
</dbReference>
<name>A0A930W2S2_9ACTN</name>
<evidence type="ECO:0000313" key="2">
    <source>
        <dbReference type="Proteomes" id="UP000772566"/>
    </source>
</evidence>
<dbReference type="EMBL" id="JABZGT010000241">
    <property type="protein sequence ID" value="MBF4809423.1"/>
    <property type="molecule type" value="Genomic_DNA"/>
</dbReference>
<dbReference type="InterPro" id="IPR023214">
    <property type="entry name" value="HAD_sf"/>
</dbReference>
<dbReference type="NCBIfam" id="TIGR01662">
    <property type="entry name" value="HAD-SF-IIIA"/>
    <property type="match status" value="1"/>
</dbReference>